<dbReference type="HOGENOM" id="CLU_1343253_0_0_1"/>
<dbReference type="OrthoDB" id="4123433at2759"/>
<dbReference type="Proteomes" id="UP000053342">
    <property type="component" value="Unassembled WGS sequence"/>
</dbReference>
<protein>
    <submittedName>
        <fullName evidence="1">Uncharacterized protein</fullName>
    </submittedName>
</protein>
<evidence type="ECO:0000313" key="2">
    <source>
        <dbReference type="Proteomes" id="UP000053342"/>
    </source>
</evidence>
<dbReference type="EMBL" id="KN847419">
    <property type="protein sequence ID" value="KIW35786.1"/>
    <property type="molecule type" value="Genomic_DNA"/>
</dbReference>
<dbReference type="VEuPathDB" id="FungiDB:PV06_11872"/>
<dbReference type="GeneID" id="27363946"/>
<dbReference type="RefSeq" id="XP_016256002.1">
    <property type="nucleotide sequence ID" value="XM_016413618.1"/>
</dbReference>
<evidence type="ECO:0000313" key="1">
    <source>
        <dbReference type="EMBL" id="KIW35786.1"/>
    </source>
</evidence>
<gene>
    <name evidence="1" type="ORF">PV06_11872</name>
</gene>
<proteinExistence type="predicted"/>
<dbReference type="AlphaFoldDB" id="A0A0D2A5Z8"/>
<reference evidence="1 2" key="1">
    <citation type="submission" date="2015-01" db="EMBL/GenBank/DDBJ databases">
        <title>The Genome Sequence of Exophiala oligosperma CBS72588.</title>
        <authorList>
            <consortium name="The Broad Institute Genomics Platform"/>
            <person name="Cuomo C."/>
            <person name="de Hoog S."/>
            <person name="Gorbushina A."/>
            <person name="Stielow B."/>
            <person name="Teixiera M."/>
            <person name="Abouelleil A."/>
            <person name="Chapman S.B."/>
            <person name="Priest M."/>
            <person name="Young S.K."/>
            <person name="Wortman J."/>
            <person name="Nusbaum C."/>
            <person name="Birren B."/>
        </authorList>
    </citation>
    <scope>NUCLEOTIDE SEQUENCE [LARGE SCALE GENOMIC DNA]</scope>
    <source>
        <strain evidence="1 2">CBS 72588</strain>
    </source>
</reference>
<accession>A0A0D2A5Z8</accession>
<sequence length="204" mass="22563">MNPWCCNGQADAGQQPRAEAHPSISDPSSASACWQINYDSNNPWRGLGTPAISICPTVMPAYAAVTLPIVVAIGQPPLSVMLAPYTWLPHGNSSCSYYLNARPCLSCSWGNPELDSRLPRDFGPTMNNDPNLPFYQDHTSWSELSMCDFGPWTESAQKAHEKDLPTSSNGIDYDASKVPEHKVPERDNELMNWQFNQYVGEQNA</sequence>
<organism evidence="1 2">
    <name type="scientific">Exophiala oligosperma</name>
    <dbReference type="NCBI Taxonomy" id="215243"/>
    <lineage>
        <taxon>Eukaryota</taxon>
        <taxon>Fungi</taxon>
        <taxon>Dikarya</taxon>
        <taxon>Ascomycota</taxon>
        <taxon>Pezizomycotina</taxon>
        <taxon>Eurotiomycetes</taxon>
        <taxon>Chaetothyriomycetidae</taxon>
        <taxon>Chaetothyriales</taxon>
        <taxon>Herpotrichiellaceae</taxon>
        <taxon>Exophiala</taxon>
    </lineage>
</organism>
<name>A0A0D2A5Z8_9EURO</name>
<keyword evidence="2" id="KW-1185">Reference proteome</keyword>